<evidence type="ECO:0000313" key="1">
    <source>
        <dbReference type="EnsemblPlants" id="QL03p014147:mrna:CDS:4"/>
    </source>
</evidence>
<dbReference type="Proteomes" id="UP000594261">
    <property type="component" value="Chromosome 3"/>
</dbReference>
<name>A0A7N2L5N7_QUELO</name>
<keyword evidence="2" id="KW-1185">Reference proteome</keyword>
<dbReference type="OMA" id="MEMEGRN"/>
<evidence type="ECO:0000313" key="2">
    <source>
        <dbReference type="Proteomes" id="UP000594261"/>
    </source>
</evidence>
<reference evidence="1" key="2">
    <citation type="submission" date="2021-01" db="UniProtKB">
        <authorList>
            <consortium name="EnsemblPlants"/>
        </authorList>
    </citation>
    <scope>IDENTIFICATION</scope>
</reference>
<accession>A0A7N2L5N7</accession>
<reference evidence="1 2" key="1">
    <citation type="journal article" date="2016" name="G3 (Bethesda)">
        <title>First Draft Assembly and Annotation of the Genome of a California Endemic Oak Quercus lobata Nee (Fagaceae).</title>
        <authorList>
            <person name="Sork V.L."/>
            <person name="Fitz-Gibbon S.T."/>
            <person name="Puiu D."/>
            <person name="Crepeau M."/>
            <person name="Gugger P.F."/>
            <person name="Sherman R."/>
            <person name="Stevens K."/>
            <person name="Langley C.H."/>
            <person name="Pellegrini M."/>
            <person name="Salzberg S.L."/>
        </authorList>
    </citation>
    <scope>NUCLEOTIDE SEQUENCE [LARGE SCALE GENOMIC DNA]</scope>
    <source>
        <strain evidence="1 2">cv. SW786</strain>
    </source>
</reference>
<dbReference type="Gramene" id="QL03p014147:mrna">
    <property type="protein sequence ID" value="QL03p014147:mrna:CDS:4"/>
    <property type="gene ID" value="QL03p014147"/>
</dbReference>
<protein>
    <submittedName>
        <fullName evidence="1">Uncharacterized protein</fullName>
    </submittedName>
</protein>
<dbReference type="EnsemblPlants" id="QL03p014147:mrna">
    <property type="protein sequence ID" value="QL03p014147:mrna:CDS:4"/>
    <property type="gene ID" value="QL03p014147"/>
</dbReference>
<dbReference type="AlphaFoldDB" id="A0A7N2L5N7"/>
<organism evidence="1 2">
    <name type="scientific">Quercus lobata</name>
    <name type="common">Valley oak</name>
    <dbReference type="NCBI Taxonomy" id="97700"/>
    <lineage>
        <taxon>Eukaryota</taxon>
        <taxon>Viridiplantae</taxon>
        <taxon>Streptophyta</taxon>
        <taxon>Embryophyta</taxon>
        <taxon>Tracheophyta</taxon>
        <taxon>Spermatophyta</taxon>
        <taxon>Magnoliopsida</taxon>
        <taxon>eudicotyledons</taxon>
        <taxon>Gunneridae</taxon>
        <taxon>Pentapetalae</taxon>
        <taxon>rosids</taxon>
        <taxon>fabids</taxon>
        <taxon>Fagales</taxon>
        <taxon>Fagaceae</taxon>
        <taxon>Quercus</taxon>
    </lineage>
</organism>
<proteinExistence type="predicted"/>
<dbReference type="EMBL" id="LRBV02000003">
    <property type="status" value="NOT_ANNOTATED_CDS"/>
    <property type="molecule type" value="Genomic_DNA"/>
</dbReference>
<sequence>MFDGPWIFKSLQNLGSFTYKISISSPLFQNPLIHGLVPIRCRTNQSQIKLNLTPKEQAEVEQIAFASTLAAGKEATVIEFCSPKCRLCNSLVDFVLEVEGINLDWLNIVMANAENEMILYIKTYKFCGRF</sequence>
<dbReference type="InParanoid" id="A0A7N2L5N7"/>